<proteinExistence type="inferred from homology"/>
<dbReference type="InterPro" id="IPR015615">
    <property type="entry name" value="TGF-beta-rel"/>
</dbReference>
<evidence type="ECO:0000256" key="5">
    <source>
        <dbReference type="ARBA" id="ARBA00022685"/>
    </source>
</evidence>
<protein>
    <recommendedName>
        <fullName evidence="13">TGF-beta family profile domain-containing protein</fullName>
    </recommendedName>
</protein>
<dbReference type="InterPro" id="IPR029034">
    <property type="entry name" value="Cystine-knot_cytokine"/>
</dbReference>
<dbReference type="GO" id="GO:0005615">
    <property type="term" value="C:extracellular space"/>
    <property type="evidence" value="ECO:0007669"/>
    <property type="project" value="TreeGrafter"/>
</dbReference>
<evidence type="ECO:0000256" key="1">
    <source>
        <dbReference type="ARBA" id="ARBA00004613"/>
    </source>
</evidence>
<evidence type="ECO:0000256" key="7">
    <source>
        <dbReference type="ARBA" id="ARBA00023030"/>
    </source>
</evidence>
<dbReference type="EMBL" id="WNYA01000004">
    <property type="protein sequence ID" value="KAG8574257.1"/>
    <property type="molecule type" value="Genomic_DNA"/>
</dbReference>
<name>A0AAV7BNJ1_ENGPU</name>
<dbReference type="GO" id="GO:0007369">
    <property type="term" value="P:gastrulation"/>
    <property type="evidence" value="ECO:0007669"/>
    <property type="project" value="UniProtKB-ARBA"/>
</dbReference>
<sequence length="381" mass="43138">MTWLHYISFLTVISLAYGIPALLQGKISRIPLQQSNHGLKASSTLGRRHFKNMKYSPFVMQLYQSLILGNATDLSSLEHSVLQDTDTIVSLTAKSCSEEENRRALFFDVSSISSNNDIRLAELRVFLHSTEKKHDTILEIYDSKEGLDGRYIGSTRIDSSKTSESSWKVFNLTQMLQNSRNQKDSSRNGSQRPGGPQKNSCRDVSTDRVVLVVFIKDVPSSSPEGYPNLINTVKSSKHVKTPEETSVNGIKKQARKNRNAKHEMIMNNFPTKHVEDGRPLCRRVDMIVDFEKIGWGDLVIYPKKFNAYRCEGACPIPLTEIFKPTNHAYIKSLVKLYDSERVGCASCVPVKMRPLSMLMYEEGEVVMKHHEDMVVEECGCH</sequence>
<comment type="caution">
    <text evidence="14">The sequence shown here is derived from an EMBL/GenBank/DDBJ whole genome shotgun (WGS) entry which is preliminary data.</text>
</comment>
<keyword evidence="6 12" id="KW-0732">Signal</keyword>
<dbReference type="Gene3D" id="2.10.90.10">
    <property type="entry name" value="Cystine-knot cytokines"/>
    <property type="match status" value="1"/>
</dbReference>
<keyword evidence="7 10" id="KW-0339">Growth factor</keyword>
<evidence type="ECO:0000256" key="8">
    <source>
        <dbReference type="ARBA" id="ARBA00023157"/>
    </source>
</evidence>
<evidence type="ECO:0000256" key="12">
    <source>
        <dbReference type="SAM" id="SignalP"/>
    </source>
</evidence>
<keyword evidence="8" id="KW-1015">Disulfide bond</keyword>
<organism evidence="14 15">
    <name type="scientific">Engystomops pustulosus</name>
    <name type="common">Tungara frog</name>
    <name type="synonym">Physalaemus pustulosus</name>
    <dbReference type="NCBI Taxonomy" id="76066"/>
    <lineage>
        <taxon>Eukaryota</taxon>
        <taxon>Metazoa</taxon>
        <taxon>Chordata</taxon>
        <taxon>Craniata</taxon>
        <taxon>Vertebrata</taxon>
        <taxon>Euteleostomi</taxon>
        <taxon>Amphibia</taxon>
        <taxon>Batrachia</taxon>
        <taxon>Anura</taxon>
        <taxon>Neobatrachia</taxon>
        <taxon>Hyloidea</taxon>
        <taxon>Leptodactylidae</taxon>
        <taxon>Leiuperinae</taxon>
        <taxon>Engystomops</taxon>
    </lineage>
</organism>
<dbReference type="AlphaFoldDB" id="A0AAV7BNJ1"/>
<dbReference type="Pfam" id="PF00019">
    <property type="entry name" value="TGF_beta"/>
    <property type="match status" value="1"/>
</dbReference>
<keyword evidence="15" id="KW-1185">Reference proteome</keyword>
<evidence type="ECO:0000256" key="3">
    <source>
        <dbReference type="ARBA" id="ARBA00022473"/>
    </source>
</evidence>
<feature type="domain" description="TGF-beta family profile" evidence="13">
    <location>
        <begin position="255"/>
        <end position="381"/>
    </location>
</feature>
<dbReference type="PANTHER" id="PTHR11848">
    <property type="entry name" value="TGF-BETA FAMILY"/>
    <property type="match status" value="1"/>
</dbReference>
<dbReference type="SMART" id="SM00204">
    <property type="entry name" value="TGFB"/>
    <property type="match status" value="1"/>
</dbReference>
<dbReference type="InterPro" id="IPR017948">
    <property type="entry name" value="TGFb_CS"/>
</dbReference>
<accession>A0AAV7BNJ1</accession>
<evidence type="ECO:0000256" key="9">
    <source>
        <dbReference type="ARBA" id="ARBA00023180"/>
    </source>
</evidence>
<evidence type="ECO:0000256" key="10">
    <source>
        <dbReference type="RuleBase" id="RU000354"/>
    </source>
</evidence>
<dbReference type="GO" id="GO:0009888">
    <property type="term" value="P:tissue development"/>
    <property type="evidence" value="ECO:0007669"/>
    <property type="project" value="UniProtKB-ARBA"/>
</dbReference>
<dbReference type="InterPro" id="IPR001111">
    <property type="entry name" value="TGF-b_propeptide"/>
</dbReference>
<reference evidence="14" key="1">
    <citation type="thesis" date="2020" institute="ProQuest LLC" country="789 East Eisenhower Parkway, Ann Arbor, MI, USA">
        <title>Comparative Genomics and Chromosome Evolution.</title>
        <authorList>
            <person name="Mudd A.B."/>
        </authorList>
    </citation>
    <scope>NUCLEOTIDE SEQUENCE</scope>
    <source>
        <strain evidence="14">237g6f4</strain>
        <tissue evidence="14">Blood</tissue>
    </source>
</reference>
<dbReference type="InterPro" id="IPR001839">
    <property type="entry name" value="TGF-b_C"/>
</dbReference>
<keyword evidence="4" id="KW-0964">Secreted</keyword>
<evidence type="ECO:0000259" key="13">
    <source>
        <dbReference type="PROSITE" id="PS51362"/>
    </source>
</evidence>
<evidence type="ECO:0000313" key="15">
    <source>
        <dbReference type="Proteomes" id="UP000824782"/>
    </source>
</evidence>
<keyword evidence="9" id="KW-0325">Glycoprotein</keyword>
<evidence type="ECO:0000313" key="14">
    <source>
        <dbReference type="EMBL" id="KAG8574257.1"/>
    </source>
</evidence>
<keyword evidence="3" id="KW-0217">Developmental protein</keyword>
<evidence type="ECO:0000256" key="4">
    <source>
        <dbReference type="ARBA" id="ARBA00022525"/>
    </source>
</evidence>
<dbReference type="PANTHER" id="PTHR11848:SF159">
    <property type="entry name" value="NODAL HOMOLOG"/>
    <property type="match status" value="1"/>
</dbReference>
<feature type="chain" id="PRO_5043395136" description="TGF-beta family profile domain-containing protein" evidence="12">
    <location>
        <begin position="19"/>
        <end position="381"/>
    </location>
</feature>
<feature type="signal peptide" evidence="12">
    <location>
        <begin position="1"/>
        <end position="18"/>
    </location>
</feature>
<dbReference type="Gene3D" id="2.60.120.970">
    <property type="match status" value="1"/>
</dbReference>
<comment type="similarity">
    <text evidence="2 10">Belongs to the TGF-beta family.</text>
</comment>
<evidence type="ECO:0000256" key="2">
    <source>
        <dbReference type="ARBA" id="ARBA00006656"/>
    </source>
</evidence>
<feature type="region of interest" description="Disordered" evidence="11">
    <location>
        <begin position="177"/>
        <end position="202"/>
    </location>
</feature>
<dbReference type="CDD" id="cd13759">
    <property type="entry name" value="TGF_beta_NODAL"/>
    <property type="match status" value="1"/>
</dbReference>
<feature type="compositionally biased region" description="Polar residues" evidence="11">
    <location>
        <begin position="187"/>
        <end position="199"/>
    </location>
</feature>
<dbReference type="Proteomes" id="UP000824782">
    <property type="component" value="Unassembled WGS sequence"/>
</dbReference>
<dbReference type="SUPFAM" id="SSF57501">
    <property type="entry name" value="Cystine-knot cytokines"/>
    <property type="match status" value="1"/>
</dbReference>
<dbReference type="FunFam" id="2.10.90.10:FF:000026">
    <property type="entry name" value="Nodal homolog 3-A"/>
    <property type="match status" value="1"/>
</dbReference>
<dbReference type="GO" id="GO:0008083">
    <property type="term" value="F:growth factor activity"/>
    <property type="evidence" value="ECO:0007669"/>
    <property type="project" value="UniProtKB-KW"/>
</dbReference>
<keyword evidence="5" id="KW-0165">Cleavage on pair of basic residues</keyword>
<evidence type="ECO:0000256" key="11">
    <source>
        <dbReference type="SAM" id="MobiDB-lite"/>
    </source>
</evidence>
<dbReference type="PROSITE" id="PS00250">
    <property type="entry name" value="TGF_BETA_1"/>
    <property type="match status" value="1"/>
</dbReference>
<dbReference type="PROSITE" id="PS51362">
    <property type="entry name" value="TGF_BETA_2"/>
    <property type="match status" value="1"/>
</dbReference>
<gene>
    <name evidence="14" type="ORF">GDO81_009110</name>
</gene>
<comment type="subcellular location">
    <subcellularLocation>
        <location evidence="1">Secreted</location>
    </subcellularLocation>
</comment>
<evidence type="ECO:0000256" key="6">
    <source>
        <dbReference type="ARBA" id="ARBA00022729"/>
    </source>
</evidence>
<dbReference type="GO" id="GO:0005125">
    <property type="term" value="F:cytokine activity"/>
    <property type="evidence" value="ECO:0007669"/>
    <property type="project" value="TreeGrafter"/>
</dbReference>
<dbReference type="Pfam" id="PF00688">
    <property type="entry name" value="TGFb_propeptide"/>
    <property type="match status" value="1"/>
</dbReference>